<comment type="caution">
    <text evidence="1">The sequence shown here is derived from an EMBL/GenBank/DDBJ whole genome shotgun (WGS) entry which is preliminary data.</text>
</comment>
<accession>A0AAV5L5I5</accession>
<reference evidence="1 2" key="1">
    <citation type="journal article" date="2021" name="Commun. Biol.">
        <title>The genome of Shorea leprosula (Dipterocarpaceae) highlights the ecological relevance of drought in aseasonal tropical rainforests.</title>
        <authorList>
            <person name="Ng K.K.S."/>
            <person name="Kobayashi M.J."/>
            <person name="Fawcett J.A."/>
            <person name="Hatakeyama M."/>
            <person name="Paape T."/>
            <person name="Ng C.H."/>
            <person name="Ang C.C."/>
            <person name="Tnah L.H."/>
            <person name="Lee C.T."/>
            <person name="Nishiyama T."/>
            <person name="Sese J."/>
            <person name="O'Brien M.J."/>
            <person name="Copetti D."/>
            <person name="Mohd Noor M.I."/>
            <person name="Ong R.C."/>
            <person name="Putra M."/>
            <person name="Sireger I.Z."/>
            <person name="Indrioko S."/>
            <person name="Kosugi Y."/>
            <person name="Izuno A."/>
            <person name="Isagi Y."/>
            <person name="Lee S.L."/>
            <person name="Shimizu K.K."/>
        </authorList>
    </citation>
    <scope>NUCLEOTIDE SEQUENCE [LARGE SCALE GENOMIC DNA]</scope>
    <source>
        <strain evidence="1">214</strain>
    </source>
</reference>
<evidence type="ECO:0000313" key="1">
    <source>
        <dbReference type="EMBL" id="GKV32479.1"/>
    </source>
</evidence>
<keyword evidence="2" id="KW-1185">Reference proteome</keyword>
<dbReference type="Proteomes" id="UP001054252">
    <property type="component" value="Unassembled WGS sequence"/>
</dbReference>
<evidence type="ECO:0000313" key="2">
    <source>
        <dbReference type="Proteomes" id="UP001054252"/>
    </source>
</evidence>
<dbReference type="EMBL" id="BPVZ01000096">
    <property type="protein sequence ID" value="GKV32479.1"/>
    <property type="molecule type" value="Genomic_DNA"/>
</dbReference>
<organism evidence="1 2">
    <name type="scientific">Rubroshorea leprosula</name>
    <dbReference type="NCBI Taxonomy" id="152421"/>
    <lineage>
        <taxon>Eukaryota</taxon>
        <taxon>Viridiplantae</taxon>
        <taxon>Streptophyta</taxon>
        <taxon>Embryophyta</taxon>
        <taxon>Tracheophyta</taxon>
        <taxon>Spermatophyta</taxon>
        <taxon>Magnoliopsida</taxon>
        <taxon>eudicotyledons</taxon>
        <taxon>Gunneridae</taxon>
        <taxon>Pentapetalae</taxon>
        <taxon>rosids</taxon>
        <taxon>malvids</taxon>
        <taxon>Malvales</taxon>
        <taxon>Dipterocarpaceae</taxon>
        <taxon>Rubroshorea</taxon>
    </lineage>
</organism>
<sequence>MFRPIWDIYGPIGRSEYYIPARFVYVMRSAAIYEPSTVLVAK</sequence>
<dbReference type="AlphaFoldDB" id="A0AAV5L5I5"/>
<name>A0AAV5L5I5_9ROSI</name>
<gene>
    <name evidence="1" type="ORF">SLEP1_g41081</name>
</gene>
<protein>
    <submittedName>
        <fullName evidence="1">Uncharacterized protein</fullName>
    </submittedName>
</protein>
<proteinExistence type="predicted"/>